<keyword evidence="1 3" id="KW-0853">WD repeat</keyword>
<dbReference type="STRING" id="109895.A0A507E414"/>
<dbReference type="InterPro" id="IPR019775">
    <property type="entry name" value="WD40_repeat_CS"/>
</dbReference>
<dbReference type="InterPro" id="IPR036322">
    <property type="entry name" value="WD40_repeat_dom_sf"/>
</dbReference>
<evidence type="ECO:0000313" key="5">
    <source>
        <dbReference type="Proteomes" id="UP000318582"/>
    </source>
</evidence>
<dbReference type="PANTHER" id="PTHR19848:SF8">
    <property type="entry name" value="F-BOX AND WD REPEAT DOMAIN CONTAINING 7"/>
    <property type="match status" value="1"/>
</dbReference>
<dbReference type="InterPro" id="IPR001680">
    <property type="entry name" value="WD40_rpt"/>
</dbReference>
<sequence length="304" mass="33306">MADPVSQNSLQFDAGRIVFDSDDQTALIHDIATGTLRKRLEGHDGGIWCMQYWNNTLVSGSRDRTYEYRAGACDSRGESEDRYIGAGSPVGRVGLEGCYDAGLAVACCWHRTSDCSHRSRQPFLRHVFTGYDNAVRSIAGHGNTIVSGSYDSTVRVWDVESGTALHVYRGHKDKVYSIAYSHELERAASGSMDLSVKMWCTRSSEQLYHLEGHTSMVGIIALSTQYLVTGSADATLRIWSPTTGQCLATLTGHTAAVTCFHHDPILHRIISGAYGGVKLWELKSDAGAVHGRFVRDFAKGVPEL</sequence>
<dbReference type="Pfam" id="PF00400">
    <property type="entry name" value="WD40"/>
    <property type="match status" value="5"/>
</dbReference>
<dbReference type="AlphaFoldDB" id="A0A507E414"/>
<accession>A0A507E414</accession>
<gene>
    <name evidence="4" type="ORF">PhCBS80983_g03516</name>
</gene>
<reference evidence="4 5" key="1">
    <citation type="journal article" date="2019" name="Sci. Rep.">
        <title>Comparative genomics of chytrid fungi reveal insights into the obligate biotrophic and pathogenic lifestyle of Synchytrium endobioticum.</title>
        <authorList>
            <person name="van de Vossenberg B.T.L.H."/>
            <person name="Warris S."/>
            <person name="Nguyen H.D.T."/>
            <person name="van Gent-Pelzer M.P.E."/>
            <person name="Joly D.L."/>
            <person name="van de Geest H.C."/>
            <person name="Bonants P.J.M."/>
            <person name="Smith D.S."/>
            <person name="Levesque C.A."/>
            <person name="van der Lee T.A.J."/>
        </authorList>
    </citation>
    <scope>NUCLEOTIDE SEQUENCE [LARGE SCALE GENOMIC DNA]</scope>
    <source>
        <strain evidence="4 5">CBS 809.83</strain>
    </source>
</reference>
<feature type="repeat" description="WD" evidence="3">
    <location>
        <begin position="128"/>
        <end position="167"/>
    </location>
</feature>
<protein>
    <submittedName>
        <fullName evidence="4">Uncharacterized protein</fullName>
    </submittedName>
</protein>
<keyword evidence="2" id="KW-0677">Repeat</keyword>
<keyword evidence="5" id="KW-1185">Reference proteome</keyword>
<dbReference type="SUPFAM" id="SSF50978">
    <property type="entry name" value="WD40 repeat-like"/>
    <property type="match status" value="2"/>
</dbReference>
<evidence type="ECO:0000256" key="3">
    <source>
        <dbReference type="PROSITE-ProRule" id="PRU00221"/>
    </source>
</evidence>
<dbReference type="InterPro" id="IPR020472">
    <property type="entry name" value="WD40_PAC1"/>
</dbReference>
<evidence type="ECO:0000256" key="2">
    <source>
        <dbReference type="ARBA" id="ARBA00022737"/>
    </source>
</evidence>
<dbReference type="PROSITE" id="PS50082">
    <property type="entry name" value="WD_REPEATS_2"/>
    <property type="match status" value="3"/>
</dbReference>
<dbReference type="SMART" id="SM00320">
    <property type="entry name" value="WD40"/>
    <property type="match status" value="5"/>
</dbReference>
<dbReference type="EMBL" id="QEAQ01000046">
    <property type="protein sequence ID" value="TPX57868.1"/>
    <property type="molecule type" value="Genomic_DNA"/>
</dbReference>
<name>A0A507E414_9FUNG</name>
<feature type="repeat" description="WD" evidence="3">
    <location>
        <begin position="168"/>
        <end position="209"/>
    </location>
</feature>
<dbReference type="PROSITE" id="PS50294">
    <property type="entry name" value="WD_REPEATS_REGION"/>
    <property type="match status" value="3"/>
</dbReference>
<dbReference type="PRINTS" id="PR00320">
    <property type="entry name" value="GPROTEINBRPT"/>
</dbReference>
<feature type="repeat" description="WD" evidence="3">
    <location>
        <begin position="210"/>
        <end position="249"/>
    </location>
</feature>
<evidence type="ECO:0000313" key="4">
    <source>
        <dbReference type="EMBL" id="TPX57868.1"/>
    </source>
</evidence>
<dbReference type="Proteomes" id="UP000318582">
    <property type="component" value="Unassembled WGS sequence"/>
</dbReference>
<proteinExistence type="predicted"/>
<organism evidence="4 5">
    <name type="scientific">Powellomyces hirtus</name>
    <dbReference type="NCBI Taxonomy" id="109895"/>
    <lineage>
        <taxon>Eukaryota</taxon>
        <taxon>Fungi</taxon>
        <taxon>Fungi incertae sedis</taxon>
        <taxon>Chytridiomycota</taxon>
        <taxon>Chytridiomycota incertae sedis</taxon>
        <taxon>Chytridiomycetes</taxon>
        <taxon>Spizellomycetales</taxon>
        <taxon>Powellomycetaceae</taxon>
        <taxon>Powellomyces</taxon>
    </lineage>
</organism>
<dbReference type="InterPro" id="IPR015943">
    <property type="entry name" value="WD40/YVTN_repeat-like_dom_sf"/>
</dbReference>
<dbReference type="PANTHER" id="PTHR19848">
    <property type="entry name" value="WD40 REPEAT PROTEIN"/>
    <property type="match status" value="1"/>
</dbReference>
<evidence type="ECO:0000256" key="1">
    <source>
        <dbReference type="ARBA" id="ARBA00022574"/>
    </source>
</evidence>
<dbReference type="PROSITE" id="PS00678">
    <property type="entry name" value="WD_REPEATS_1"/>
    <property type="match status" value="1"/>
</dbReference>
<comment type="caution">
    <text evidence="4">The sequence shown here is derived from an EMBL/GenBank/DDBJ whole genome shotgun (WGS) entry which is preliminary data.</text>
</comment>
<dbReference type="Gene3D" id="2.130.10.10">
    <property type="entry name" value="YVTN repeat-like/Quinoprotein amine dehydrogenase"/>
    <property type="match status" value="2"/>
</dbReference>